<sequence>MKENRILDNLGQVDEKYIEEAAPVTRQHKKKNGWVKWGVTAACLASAVYAGTRLISLEAPGDGPEQPSSVYESQQAEPDEPSTSAGNPNSEAELPMLTIDKLTNEEMGFEGYMAHDISELVNGNPWNESVELSALPVYANQLEYDSRFIVRGDREAMKKMLEDLMVQFGLDVNETEITDNAPDAQEQEMIREKLKEVGEDFTEDYAEPTEVIAEGNGIRITVDNEMTALIYFEPAVPLPDEYNFTFYSSYEDMAAVAEYLREEYKGKLGMENAKLAICGGDYDIYSRQSYRIGMYSEGETVTDRIVRYNFKQAVFYCDDAGDLSMIRIYNLDLSEKTGEYPVISVQEAKELLLNGNYITTVPYEMPGKEYIARVELVYRKGTYETYYMPYYRFYVEVPYEERENGLKTYGAYYVPAVEGKYLTEMPVWDGSFN</sequence>
<organism evidence="2 3">
    <name type="scientific">Fusibacillus kribbianus</name>
    <dbReference type="NCBI Taxonomy" id="3044208"/>
    <lineage>
        <taxon>Bacteria</taxon>
        <taxon>Bacillati</taxon>
        <taxon>Bacillota</taxon>
        <taxon>Clostridia</taxon>
        <taxon>Lachnospirales</taxon>
        <taxon>Lachnospiraceae</taxon>
        <taxon>Fusibacillus</taxon>
    </lineage>
</organism>
<evidence type="ECO:0000313" key="2">
    <source>
        <dbReference type="EMBL" id="MDI9242092.1"/>
    </source>
</evidence>
<reference evidence="2 3" key="1">
    <citation type="submission" date="2023-05" db="EMBL/GenBank/DDBJ databases">
        <title>[ruminococcus] sp. nov., isolated from a pig farm feces dump.</title>
        <authorList>
            <person name="Chang Y.-H."/>
        </authorList>
    </citation>
    <scope>NUCLEOTIDE SEQUENCE [LARGE SCALE GENOMIC DNA]</scope>
    <source>
        <strain evidence="2 3">YH-rum2234</strain>
    </source>
</reference>
<feature type="region of interest" description="Disordered" evidence="1">
    <location>
        <begin position="58"/>
        <end position="93"/>
    </location>
</feature>
<feature type="compositionally biased region" description="Polar residues" evidence="1">
    <location>
        <begin position="66"/>
        <end position="90"/>
    </location>
</feature>
<gene>
    <name evidence="2" type="ORF">QJ036_06310</name>
</gene>
<evidence type="ECO:0000256" key="1">
    <source>
        <dbReference type="SAM" id="MobiDB-lite"/>
    </source>
</evidence>
<comment type="caution">
    <text evidence="2">The sequence shown here is derived from an EMBL/GenBank/DDBJ whole genome shotgun (WGS) entry which is preliminary data.</text>
</comment>
<dbReference type="AlphaFoldDB" id="A0AAP4BAW0"/>
<dbReference type="EMBL" id="JASGBQ010000007">
    <property type="protein sequence ID" value="MDI9242092.1"/>
    <property type="molecule type" value="Genomic_DNA"/>
</dbReference>
<dbReference type="RefSeq" id="WP_283230595.1">
    <property type="nucleotide sequence ID" value="NZ_JASGBQ010000007.1"/>
</dbReference>
<proteinExistence type="predicted"/>
<evidence type="ECO:0000313" key="3">
    <source>
        <dbReference type="Proteomes" id="UP001300383"/>
    </source>
</evidence>
<dbReference type="Proteomes" id="UP001300383">
    <property type="component" value="Unassembled WGS sequence"/>
</dbReference>
<accession>A0AAP4BAW0</accession>
<keyword evidence="3" id="KW-1185">Reference proteome</keyword>
<protein>
    <submittedName>
        <fullName evidence="2">Uncharacterized protein</fullName>
    </submittedName>
</protein>
<name>A0AAP4BAW0_9FIRM</name>